<keyword evidence="8" id="KW-0274">FAD</keyword>
<keyword evidence="7" id="KW-0479">Metal-binding</keyword>
<dbReference type="CDD" id="cd00730">
    <property type="entry name" value="rubredoxin"/>
    <property type="match status" value="1"/>
</dbReference>
<dbReference type="EMBL" id="BAABRT010000015">
    <property type="protein sequence ID" value="GAA5525436.1"/>
    <property type="molecule type" value="Genomic_DNA"/>
</dbReference>
<dbReference type="Pfam" id="PF07992">
    <property type="entry name" value="Pyr_redox_2"/>
    <property type="match status" value="1"/>
</dbReference>
<evidence type="ECO:0000256" key="13">
    <source>
        <dbReference type="SAM" id="MobiDB-lite"/>
    </source>
</evidence>
<comment type="similarity">
    <text evidence="3">Belongs to the FAD-dependent oxidoreductase family.</text>
</comment>
<keyword evidence="11" id="KW-0408">Iron</keyword>
<dbReference type="PANTHER" id="PTHR43429:SF3">
    <property type="entry name" value="NITRITE REDUCTASE [NAD(P)H]"/>
    <property type="match status" value="1"/>
</dbReference>
<dbReference type="PRINTS" id="PR00163">
    <property type="entry name" value="RUBREDOXIN"/>
</dbReference>
<dbReference type="InterPro" id="IPR024935">
    <property type="entry name" value="Rubredoxin_dom"/>
</dbReference>
<dbReference type="Gene3D" id="2.20.28.10">
    <property type="match status" value="1"/>
</dbReference>
<dbReference type="PRINTS" id="PR00368">
    <property type="entry name" value="FADPNR"/>
</dbReference>
<dbReference type="InterPro" id="IPR018527">
    <property type="entry name" value="Rubredoxin_Fe_BS"/>
</dbReference>
<feature type="domain" description="Rubredoxin-like" evidence="14">
    <location>
        <begin position="4"/>
        <end position="55"/>
    </location>
</feature>
<evidence type="ECO:0000256" key="2">
    <source>
        <dbReference type="ARBA" id="ARBA00004496"/>
    </source>
</evidence>
<reference evidence="15 16" key="1">
    <citation type="submission" date="2024-02" db="EMBL/GenBank/DDBJ databases">
        <title>Microbulbifer aestuariivivens NBRC 112533.</title>
        <authorList>
            <person name="Ichikawa N."/>
            <person name="Katano-Makiyama Y."/>
            <person name="Hidaka K."/>
        </authorList>
    </citation>
    <scope>NUCLEOTIDE SEQUENCE [LARGE SCALE GENOMIC DNA]</scope>
    <source>
        <strain evidence="15 16">NBRC 112533</strain>
    </source>
</reference>
<dbReference type="PRINTS" id="PR00411">
    <property type="entry name" value="PNDRDTASEI"/>
</dbReference>
<dbReference type="InterPro" id="IPR050260">
    <property type="entry name" value="FAD-bd_OxRdtase"/>
</dbReference>
<comment type="cofactor">
    <cofactor evidence="1">
        <name>FAD</name>
        <dbReference type="ChEBI" id="CHEBI:57692"/>
    </cofactor>
</comment>
<evidence type="ECO:0000256" key="1">
    <source>
        <dbReference type="ARBA" id="ARBA00001974"/>
    </source>
</evidence>
<dbReference type="Gene3D" id="3.30.390.120">
    <property type="match status" value="1"/>
</dbReference>
<protein>
    <submittedName>
        <fullName evidence="15">Nitric oxide reductase FlRd-NAD(+) reductase</fullName>
    </submittedName>
</protein>
<dbReference type="Proteomes" id="UP001408594">
    <property type="component" value="Unassembled WGS sequence"/>
</dbReference>
<evidence type="ECO:0000256" key="9">
    <source>
        <dbReference type="ARBA" id="ARBA00022982"/>
    </source>
</evidence>
<sequence>MQEYRIWECLVCGWIYDESKGAPDEGIAPGTRWEDIPSDWLCPECAVGKEDFEMIEVRRVAAPASAAAAEEKTTAAPSTEKTEEAEGNFQQIDYACAPIVIIGTGLAGYQLARELRKLDQRTPLVIISADDGNNYSKPQLSTAFHKQRTPEQLVSHTARQMATTLSAQVLTFTEVTGIDTANRCLTLKSGLQNQQLQYGKLVLALGSEPIEVTVGGNAAGCAFRINDLQDFQRFYTATSGVKSVLVIGGGLIGCEYANDLVQSGFEVHVVEPQAKPLGSLLPEKASELVEKSLAQAGVQFHLGTTVDSLEYCNGGVRATLANGVQLEVARVISAIGVRPRTALAKSMGIAVNRGIVTDRYLATGIEDIYALGDCAEVDGHNLCYVAPLMAGARALAHTLTGTPTRVAYDNMPVSIKTTLCPVTVSVPPRDAAGEWHYDRCDNQGVTARFTDAQGQLLGFALAGDACSQATHLSEQAPPIMQN</sequence>
<dbReference type="InterPro" id="IPR041364">
    <property type="entry name" value="Rbx-bd"/>
</dbReference>
<dbReference type="SUPFAM" id="SSF51905">
    <property type="entry name" value="FAD/NAD(P)-binding domain"/>
    <property type="match status" value="1"/>
</dbReference>
<keyword evidence="4" id="KW-0813">Transport</keyword>
<accession>A0ABP9WQF3</accession>
<evidence type="ECO:0000256" key="7">
    <source>
        <dbReference type="ARBA" id="ARBA00022723"/>
    </source>
</evidence>
<dbReference type="Gene3D" id="3.50.50.60">
    <property type="entry name" value="FAD/NAD(P)-binding domain"/>
    <property type="match status" value="2"/>
</dbReference>
<evidence type="ECO:0000256" key="10">
    <source>
        <dbReference type="ARBA" id="ARBA00023002"/>
    </source>
</evidence>
<dbReference type="InterPro" id="IPR023753">
    <property type="entry name" value="FAD/NAD-binding_dom"/>
</dbReference>
<keyword evidence="16" id="KW-1185">Reference proteome</keyword>
<keyword evidence="10" id="KW-0560">Oxidoreductase</keyword>
<keyword evidence="5" id="KW-0963">Cytoplasm</keyword>
<evidence type="ECO:0000256" key="4">
    <source>
        <dbReference type="ARBA" id="ARBA00022448"/>
    </source>
</evidence>
<gene>
    <name evidence="15" type="primary">norW_2</name>
    <name evidence="15" type="ORF">Maes01_02006</name>
</gene>
<keyword evidence="6" id="KW-0285">Flavoprotein</keyword>
<keyword evidence="12" id="KW-0520">NAD</keyword>
<evidence type="ECO:0000259" key="14">
    <source>
        <dbReference type="PROSITE" id="PS50903"/>
    </source>
</evidence>
<dbReference type="RefSeq" id="WP_345551129.1">
    <property type="nucleotide sequence ID" value="NZ_BAABRT010000015.1"/>
</dbReference>
<evidence type="ECO:0000256" key="12">
    <source>
        <dbReference type="ARBA" id="ARBA00023027"/>
    </source>
</evidence>
<dbReference type="Pfam" id="PF18113">
    <property type="entry name" value="Rbx_binding"/>
    <property type="match status" value="1"/>
</dbReference>
<evidence type="ECO:0000256" key="11">
    <source>
        <dbReference type="ARBA" id="ARBA00023004"/>
    </source>
</evidence>
<evidence type="ECO:0000256" key="3">
    <source>
        <dbReference type="ARBA" id="ARBA00006442"/>
    </source>
</evidence>
<evidence type="ECO:0000313" key="16">
    <source>
        <dbReference type="Proteomes" id="UP001408594"/>
    </source>
</evidence>
<feature type="compositionally biased region" description="Low complexity" evidence="13">
    <location>
        <begin position="66"/>
        <end position="79"/>
    </location>
</feature>
<dbReference type="PROSITE" id="PS00202">
    <property type="entry name" value="RUBREDOXIN"/>
    <property type="match status" value="1"/>
</dbReference>
<dbReference type="PROSITE" id="PS50903">
    <property type="entry name" value="RUBREDOXIN_LIKE"/>
    <property type="match status" value="1"/>
</dbReference>
<evidence type="ECO:0000313" key="15">
    <source>
        <dbReference type="EMBL" id="GAA5525436.1"/>
    </source>
</evidence>
<dbReference type="SUPFAM" id="SSF57802">
    <property type="entry name" value="Rubredoxin-like"/>
    <property type="match status" value="1"/>
</dbReference>
<evidence type="ECO:0000256" key="8">
    <source>
        <dbReference type="ARBA" id="ARBA00022827"/>
    </source>
</evidence>
<dbReference type="PANTHER" id="PTHR43429">
    <property type="entry name" value="PYRIDINE NUCLEOTIDE-DISULFIDE OXIDOREDUCTASE DOMAIN-CONTAINING"/>
    <property type="match status" value="1"/>
</dbReference>
<dbReference type="InterPro" id="IPR024934">
    <property type="entry name" value="Rubredoxin-like_dom"/>
</dbReference>
<organism evidence="15 16">
    <name type="scientific">Microbulbifer aestuariivivens</name>
    <dbReference type="NCBI Taxonomy" id="1908308"/>
    <lineage>
        <taxon>Bacteria</taxon>
        <taxon>Pseudomonadati</taxon>
        <taxon>Pseudomonadota</taxon>
        <taxon>Gammaproteobacteria</taxon>
        <taxon>Cellvibrionales</taxon>
        <taxon>Microbulbiferaceae</taxon>
        <taxon>Microbulbifer</taxon>
    </lineage>
</organism>
<comment type="caution">
    <text evidence="15">The sequence shown here is derived from an EMBL/GenBank/DDBJ whole genome shotgun (WGS) entry which is preliminary data.</text>
</comment>
<feature type="region of interest" description="Disordered" evidence="13">
    <location>
        <begin position="66"/>
        <end position="86"/>
    </location>
</feature>
<proteinExistence type="inferred from homology"/>
<evidence type="ECO:0000256" key="5">
    <source>
        <dbReference type="ARBA" id="ARBA00022490"/>
    </source>
</evidence>
<evidence type="ECO:0000256" key="6">
    <source>
        <dbReference type="ARBA" id="ARBA00022630"/>
    </source>
</evidence>
<dbReference type="Pfam" id="PF00301">
    <property type="entry name" value="Rubredoxin"/>
    <property type="match status" value="1"/>
</dbReference>
<keyword evidence="9" id="KW-0249">Electron transport</keyword>
<name>A0ABP9WQF3_9GAMM</name>
<dbReference type="InterPro" id="IPR036188">
    <property type="entry name" value="FAD/NAD-bd_sf"/>
</dbReference>
<comment type="subcellular location">
    <subcellularLocation>
        <location evidence="2">Cytoplasm</location>
    </subcellularLocation>
</comment>